<dbReference type="EnsemblPlants" id="KQK14103">
    <property type="protein sequence ID" value="KQK14103"/>
    <property type="gene ID" value="BRADI_1g14325v3"/>
</dbReference>
<reference evidence="1" key="2">
    <citation type="submission" date="2017-06" db="EMBL/GenBank/DDBJ databases">
        <title>WGS assembly of Brachypodium distachyon.</title>
        <authorList>
            <consortium name="The International Brachypodium Initiative"/>
            <person name="Lucas S."/>
            <person name="Harmon-Smith M."/>
            <person name="Lail K."/>
            <person name="Tice H."/>
            <person name="Grimwood J."/>
            <person name="Bruce D."/>
            <person name="Barry K."/>
            <person name="Shu S."/>
            <person name="Lindquist E."/>
            <person name="Wang M."/>
            <person name="Pitluck S."/>
            <person name="Vogel J.P."/>
            <person name="Garvin D.F."/>
            <person name="Mockler T.C."/>
            <person name="Schmutz J."/>
            <person name="Rokhsar D."/>
            <person name="Bevan M.W."/>
        </authorList>
    </citation>
    <scope>NUCLEOTIDE SEQUENCE</scope>
    <source>
        <strain evidence="1">Bd21</strain>
    </source>
</reference>
<protein>
    <submittedName>
        <fullName evidence="1 2">Uncharacterized protein</fullName>
    </submittedName>
</protein>
<dbReference type="EMBL" id="CM000880">
    <property type="protein sequence ID" value="KQK14103.1"/>
    <property type="molecule type" value="Genomic_DNA"/>
</dbReference>
<gene>
    <name evidence="1" type="ORF">BRADI_1g14325v3</name>
</gene>
<evidence type="ECO:0000313" key="3">
    <source>
        <dbReference type="Proteomes" id="UP000008810"/>
    </source>
</evidence>
<sequence length="119" mass="13647">MALGLNSRPSCFTHYFWWHATYTNIGRNCQVIGLAAICWAIWKLRDRACFEKKLIRSPVETICLACSFLKYWPGLQGGDDDTRLCIGADILQREALKHHPAQARLDLARIQGRNPDERC</sequence>
<dbReference type="Proteomes" id="UP000008810">
    <property type="component" value="Chromosome 1"/>
</dbReference>
<dbReference type="InParanoid" id="A0A0Q3GT95"/>
<reference evidence="1 2" key="1">
    <citation type="journal article" date="2010" name="Nature">
        <title>Genome sequencing and analysis of the model grass Brachypodium distachyon.</title>
        <authorList>
            <consortium name="International Brachypodium Initiative"/>
        </authorList>
    </citation>
    <scope>NUCLEOTIDE SEQUENCE [LARGE SCALE GENOMIC DNA]</scope>
    <source>
        <strain evidence="1 2">Bd21</strain>
    </source>
</reference>
<proteinExistence type="predicted"/>
<name>A0A0Q3GT95_BRADI</name>
<reference evidence="2" key="3">
    <citation type="submission" date="2018-08" db="UniProtKB">
        <authorList>
            <consortium name="EnsemblPlants"/>
        </authorList>
    </citation>
    <scope>IDENTIFICATION</scope>
    <source>
        <strain evidence="2">cv. Bd21</strain>
    </source>
</reference>
<dbReference type="OrthoDB" id="689430at2759"/>
<evidence type="ECO:0000313" key="2">
    <source>
        <dbReference type="EnsemblPlants" id="KQK14103"/>
    </source>
</evidence>
<evidence type="ECO:0000313" key="1">
    <source>
        <dbReference type="EMBL" id="KQK14103.1"/>
    </source>
</evidence>
<organism evidence="1">
    <name type="scientific">Brachypodium distachyon</name>
    <name type="common">Purple false brome</name>
    <name type="synonym">Trachynia distachya</name>
    <dbReference type="NCBI Taxonomy" id="15368"/>
    <lineage>
        <taxon>Eukaryota</taxon>
        <taxon>Viridiplantae</taxon>
        <taxon>Streptophyta</taxon>
        <taxon>Embryophyta</taxon>
        <taxon>Tracheophyta</taxon>
        <taxon>Spermatophyta</taxon>
        <taxon>Magnoliopsida</taxon>
        <taxon>Liliopsida</taxon>
        <taxon>Poales</taxon>
        <taxon>Poaceae</taxon>
        <taxon>BOP clade</taxon>
        <taxon>Pooideae</taxon>
        <taxon>Stipodae</taxon>
        <taxon>Brachypodieae</taxon>
        <taxon>Brachypodium</taxon>
    </lineage>
</organism>
<keyword evidence="3" id="KW-1185">Reference proteome</keyword>
<accession>A0A0Q3GT95</accession>
<dbReference type="Gramene" id="KQK14103">
    <property type="protein sequence ID" value="KQK14103"/>
    <property type="gene ID" value="BRADI_1g14325v3"/>
</dbReference>
<dbReference type="FunCoup" id="A0A0Q3GT95">
    <property type="interactions" value="187"/>
</dbReference>
<dbReference type="AlphaFoldDB" id="A0A0Q3GT95"/>